<dbReference type="InterPro" id="IPR012341">
    <property type="entry name" value="6hp_glycosidase-like_sf"/>
</dbReference>
<dbReference type="EMBL" id="LSSK01000158">
    <property type="protein sequence ID" value="OMH84730.1"/>
    <property type="molecule type" value="Genomic_DNA"/>
</dbReference>
<dbReference type="PANTHER" id="PTHR23403">
    <property type="entry name" value="TREHALASE"/>
    <property type="match status" value="1"/>
</dbReference>
<evidence type="ECO:0000256" key="3">
    <source>
        <dbReference type="ARBA" id="ARBA00023295"/>
    </source>
</evidence>
<dbReference type="AlphaFoldDB" id="A0A1R1PUS2"/>
<proteinExistence type="inferred from homology"/>
<dbReference type="Proteomes" id="UP000188320">
    <property type="component" value="Unassembled WGS sequence"/>
</dbReference>
<evidence type="ECO:0000313" key="6">
    <source>
        <dbReference type="Proteomes" id="UP000188320"/>
    </source>
</evidence>
<reference evidence="6" key="1">
    <citation type="submission" date="2017-01" db="EMBL/GenBank/DDBJ databases">
        <authorList>
            <person name="Wang Y."/>
            <person name="White M."/>
            <person name="Kvist S."/>
            <person name="Moncalvo J.-M."/>
        </authorList>
    </citation>
    <scope>NUCLEOTIDE SEQUENCE [LARGE SCALE GENOMIC DNA]</scope>
    <source>
        <strain evidence="6">COL-18-3</strain>
    </source>
</reference>
<evidence type="ECO:0000256" key="1">
    <source>
        <dbReference type="ARBA" id="ARBA00005615"/>
    </source>
</evidence>
<dbReference type="GO" id="GO:0005993">
    <property type="term" value="P:trehalose catabolic process"/>
    <property type="evidence" value="ECO:0007669"/>
    <property type="project" value="TreeGrafter"/>
</dbReference>
<dbReference type="EC" id="3.2.1.28" evidence="4"/>
<dbReference type="InterPro" id="IPR008928">
    <property type="entry name" value="6-hairpin_glycosidase_sf"/>
</dbReference>
<keyword evidence="3 4" id="KW-0326">Glycosidase</keyword>
<name>A0A1R1PUS2_ZANCU</name>
<keyword evidence="2 4" id="KW-0378">Hydrolase</keyword>
<comment type="catalytic activity">
    <reaction evidence="4">
        <text>alpha,alpha-trehalose + H2O = alpha-D-glucose + beta-D-glucose</text>
        <dbReference type="Rhea" id="RHEA:32675"/>
        <dbReference type="ChEBI" id="CHEBI:15377"/>
        <dbReference type="ChEBI" id="CHEBI:15903"/>
        <dbReference type="ChEBI" id="CHEBI:16551"/>
        <dbReference type="ChEBI" id="CHEBI:17925"/>
        <dbReference type="EC" id="3.2.1.28"/>
    </reaction>
</comment>
<dbReference type="PRINTS" id="PR00744">
    <property type="entry name" value="GLHYDRLASE37"/>
</dbReference>
<keyword evidence="6" id="KW-1185">Reference proteome</keyword>
<evidence type="ECO:0000256" key="4">
    <source>
        <dbReference type="RuleBase" id="RU361180"/>
    </source>
</evidence>
<evidence type="ECO:0000313" key="5">
    <source>
        <dbReference type="EMBL" id="OMH84730.1"/>
    </source>
</evidence>
<evidence type="ECO:0000256" key="2">
    <source>
        <dbReference type="ARBA" id="ARBA00022801"/>
    </source>
</evidence>
<dbReference type="OrthoDB" id="3542292at2759"/>
<dbReference type="Pfam" id="PF01204">
    <property type="entry name" value="Trehalase"/>
    <property type="match status" value="2"/>
</dbReference>
<dbReference type="PROSITE" id="PS00928">
    <property type="entry name" value="TREHALASE_2"/>
    <property type="match status" value="1"/>
</dbReference>
<accession>A0A1R1PUS2</accession>
<comment type="similarity">
    <text evidence="1 4">Belongs to the glycosyl hydrolase 37 family.</text>
</comment>
<dbReference type="SUPFAM" id="SSF48208">
    <property type="entry name" value="Six-hairpin glycosidases"/>
    <property type="match status" value="1"/>
</dbReference>
<sequence length="446" mass="50015">MIKAFVSLINRYGYVPNGTREYYLNRSQPPMLAQMVDIYISVTGDTKILIDVLPALKKEYNHWASTHMIKVKRQTGDDVTEHNVFRYKAKSNIARPESYRTDLQTANLFSNDTSKRTALFCEIVAATESGHDFSSRWIKGYVGPNSNPIHLLTQLNTSDVVPPELNAILYRNMQLIYKLSGIAINATNNKNLRRRYLDDQHLFKAKAEKLKSSIFDLLFDADSGMFNDWSISGNNFTGVWSPANLWPYWYLSDDINPGSISNAWESVSDIASTNPGGIPATLVNTGLQWDYPDVWAPHQYVLIKAILSSVKSISSSTNNTAAVPTTKHELSRNGTLDSEASMYYNLLSQHSELKALALQIAQSFINNAYCGWYFTGGSIPDLLEKLPNVRGDGQMFEKYDAKIIGKQAEGGEYAGQYGFGWTNGVILWLLDLFGKDLVNPTCTKHP</sequence>
<dbReference type="PANTHER" id="PTHR23403:SF1">
    <property type="entry name" value="TREHALASE"/>
    <property type="match status" value="1"/>
</dbReference>
<dbReference type="GO" id="GO:0004555">
    <property type="term" value="F:alpha,alpha-trehalase activity"/>
    <property type="evidence" value="ECO:0007669"/>
    <property type="project" value="UniProtKB-EC"/>
</dbReference>
<protein>
    <recommendedName>
        <fullName evidence="4">Trehalase</fullName>
        <ecNumber evidence="4">3.2.1.28</ecNumber>
    </recommendedName>
    <alternativeName>
        <fullName evidence="4">Alpha-trehalose glucohydrolase</fullName>
    </alternativeName>
</protein>
<organism evidence="5 6">
    <name type="scientific">Zancudomyces culisetae</name>
    <name type="common">Gut fungus</name>
    <name type="synonym">Smittium culisetae</name>
    <dbReference type="NCBI Taxonomy" id="1213189"/>
    <lineage>
        <taxon>Eukaryota</taxon>
        <taxon>Fungi</taxon>
        <taxon>Fungi incertae sedis</taxon>
        <taxon>Zoopagomycota</taxon>
        <taxon>Kickxellomycotina</taxon>
        <taxon>Harpellomycetes</taxon>
        <taxon>Harpellales</taxon>
        <taxon>Legeriomycetaceae</taxon>
        <taxon>Zancudomyces</taxon>
    </lineage>
</organism>
<dbReference type="Gene3D" id="1.50.10.10">
    <property type="match status" value="1"/>
</dbReference>
<comment type="caution">
    <text evidence="5">The sequence shown here is derived from an EMBL/GenBank/DDBJ whole genome shotgun (WGS) entry which is preliminary data.</text>
</comment>
<dbReference type="InterPro" id="IPR018232">
    <property type="entry name" value="Glyco_hydro_37_CS"/>
</dbReference>
<dbReference type="InterPro" id="IPR001661">
    <property type="entry name" value="Glyco_hydro_37"/>
</dbReference>
<gene>
    <name evidence="5" type="ORF">AX774_g1738</name>
</gene>